<name>A0A7W9ESB0_9SPHN</name>
<evidence type="ECO:0000256" key="1">
    <source>
        <dbReference type="SAM" id="MobiDB-lite"/>
    </source>
</evidence>
<gene>
    <name evidence="3" type="ORF">FHR21_002357</name>
</gene>
<organism evidence="3 4">
    <name type="scientific">Sphingopyxis panaciterrulae</name>
    <dbReference type="NCBI Taxonomy" id="462372"/>
    <lineage>
        <taxon>Bacteria</taxon>
        <taxon>Pseudomonadati</taxon>
        <taxon>Pseudomonadota</taxon>
        <taxon>Alphaproteobacteria</taxon>
        <taxon>Sphingomonadales</taxon>
        <taxon>Sphingomonadaceae</taxon>
        <taxon>Sphingopyxis</taxon>
    </lineage>
</organism>
<dbReference type="Proteomes" id="UP000537161">
    <property type="component" value="Unassembled WGS sequence"/>
</dbReference>
<dbReference type="EMBL" id="JACIJH010000007">
    <property type="protein sequence ID" value="MBB5706995.1"/>
    <property type="molecule type" value="Genomic_DNA"/>
</dbReference>
<sequence length="3110" mass="291562">MRATASRPPIRARQRLLQGCAIAAAMTALAHGGSALAQVAGTGEFAIGSGTISPPGPLGPGAPPNSTQVTVNGAQTVINWTPDDTAPSGGPIDFLPTISNLEFYGTGDYTVLNRFIGPAAAARPVALNGTVSSYVGSPFATGGNVQGGNIWFYNAGGLLIGATATIDVGNLVLTSNAIDTTGGLYGSNGEIRFRGTASSAANAPAIEIAQGAAINAAIPGNPGGSYIAMVAPRIVQNGAVTADGSTAYVAAEQADIRINGGLFDINVLVGAAGSEAIVHSGSTGGPAHVQDDTDRNRIYMVAVPKNDAVTMLVSGQIGYDAAVAQVDPNGAVVLSAGYNIVGGDIAAAPAGAAAASITVTDTIFRSSTTAHASGAFLGQPMATIPATGGSFLPPPHLGHIQVEGDGLFLGDVSATINVNADQIVSATGSLAVQASGAGGTAGTAAVNVNGGTFGALGNVSIIGDSALDAATGDATGGSASLSITGGGSVQTPSLLISANALGGIGGAGAGGAGTGGMASIDVTGVSSTLQAGDVAVRANGTGGGLFDAGGGTTAAVDQGGAGTGGTATIGIRDGAALDVSGSLNIDAIGTGGTGNVASGDGQGGTASVAISGNAISYTTGATIVDAGGTGGGNNGSLVSALGGDGTGGTAELQVDADQTSSILPGFLNLSASGNGGGAGASTGGGENARGGDAAGGTVAIGVDGGTTVEADQFFASAVATSGFAVSPSGTTGRTGDARGGTIDIGVAGGSLLQIESSAILSAYAFPAVSEITGSGTGGDITLRATGGGQVTILNQLSADASGGSLSSGGSDLPLGAGSGTGGNIDLIADGGTIAADSYSVFATGMVTDVTGAGGTAQGGTIDLLASNGGLIQATSITASSSFSTDAQSGASGGGADATGGTIQLIADAGTINFAALAELSADGTSGGDTGVSGDTVPLGRGGSVLIRTVADPTNGSTIQIDTLTVGVDGATATAFEMLPGMGSGGGAGNGEGGSATLDIQGGSLTAGRIDLVANGTGGGGVGPGSGTGTGGTATFTQSGGTADVDLLTVSANGEGGQAGTVSGTGIGGSATINLNGGTLASIATTASATGLGGAATMGDDADPANPVPPGAGGDGVGGTATINLDGTAVVTVESLTADATGQGANGGDLGSFGTFAADGGAGGNGSGGQAAIHIVSGTLNTGDLSATAAGIGGNGGTYSNSSGAATGIGVGGVGGVGTGGTATIDFATDITLSGTVSAGATGTGGLGGGGMVGGDGGDGSGGIAQLLTTGFDMGPIGAQSDASARGGDAGFDTSGGRGDGGNAVGGTSRIEAGGTAITLSESNFAATGTGGDGANGGDGSGGTIEIVAADGATATLVGVDFVDPVSFGENVRGSGGMGNDSGGGGAGNGGTVHLVVDGGTIGSDGHPVEIVVDGVAGGGATLGETTGGRVIVETTGGGALTFGNTVIRANGDNAGRVELRSGGNLTLASLDAEALGTADPTNGDVAAAASGIFLNAAGGSIATGGAMTLTTDGSVGVEGQGAGSVGAGADLTIGAGDEIDIRHDARSGTAPTIHADGALDATAANGISGGAGSLIDAGGPLSLTSTAGGIGVDRLHGADIALNSSGAATVEHAEADDDFTATVGSFATGLNSIITGGDITINAPGAVDLGNSTAGGFVFVVGQTIDFHAIDAGTTVSLRADGFGATDGIAGGDITSGDAVALNGGRVDVTGTIATTGSASITANSGNASVGLVEADGDIGVSAGANLAGTYRAGGNVRLGADGDINAEADAAGGYVDGNGFLSEGLVFADADGDATLRDSSAATMFAVRSGGATTVIGSGAGEDMFVLAGTTTTLSGVSAGDDLTVSSTGTMSVDNAATTGTGADGRSLVYAACCSNPIPVLQIVTSAPDLSNIALSSPATIAASDVAAFDNLTVVAGGAVTGTGLLQSGLATNIGGSDLSLGAITAGTDIDLTATTGAIGATGAMTAGRDATLDAATNIAVADLNAGDDLHLGAGGTLIAGAATSSGTGLDDDGDGSNIVATAGGAVAFTGPIASANDTAIEGSAVSAQAIAAGQELTITATGGDIATGNVSAAGQATLTASGGIATGDLTLGNFGDITAGGAVALGDVETALGLRAEGTSITVGSLDATGGDLALVATNGGITGTGTIDTAGSFFVGATGAANLTGDIQTGGDVQIQGSSVTVGNVTANGGVLRLDASTGSVVATGTLTSGRDILIDTTAGGTLNRLVAGDDIAIGGSGDMTVASMRASDENAGGDDVGSNVGVTLAGTLGVGQVEAADDFTADVTGFTANGGTLAADGNILVTADNDVDLGTATAGGAIQASAQSIAFDALNAGAGVDLQASGAIAGTAIAAGGSIALTGGSVAVDGVTGDMSLTVAAANGGATIGTAQLDGNIDVTATGDIGGAFDAGGDITLTSDADLAASANARGGYIDSGSLAPTAGDIRIAAAGNVALTDSVAAGGLNVDAGGAASVTNASAGGDAVLLAGTTAALSDVTAGNDVRASATGALTATGPLAATRDIILDAGSVYLVAPTAARNVTIAADGDIDGGTITADGDIALTAGGAIAIAQATMQGDGLLSLAGTDGISVDTLVSQGRTSLASSDGAITIANLASQGAINAAGDSIAIGGSGVVHFATLTTDVGDAVLDVSGELTVTQADVAGLADFTGTGERLAVGDLTAADARLTTTGFLTLGDVAAAGSLDASAAGSIFIDGAVTGTAISLASSDIAIGSDARVGAAGVTETLAIRNAADNRTTYIGGTGDRDGYHLDADEMARLFGDQVTVVAPQRASEDGAFVASAPGALFVPIASLGSSAAPDVIVDDFTMTGGGASSNLGATGSLTISTPGKMRVVGAAALTGLGDGNALTLAAGDALEVVLGEGSVRLTGDTDTPAGQLNLRSDDVIVATLDAIADVAAAGGIDAIESRLAQNDGIVSDDGALYAGGIAAGVTGGFYVQNSGTGTDYGQRRGLSFGAGGLDVATEGPTTRIVLNGVHLGPNGQVTGLDAIPLLRINGAVPTAGGFDMRSTFNGCVILNSGACAFLANPELDFPVQDVIEEETDPDGDQGDGVALMTALITMRGVDPMTGEPLLDDPVTGAGNDDLWTPPGE</sequence>
<keyword evidence="4" id="KW-1185">Reference proteome</keyword>
<dbReference type="InterPro" id="IPR012334">
    <property type="entry name" value="Pectin_lyas_fold"/>
</dbReference>
<feature type="region of interest" description="Disordered" evidence="1">
    <location>
        <begin position="1277"/>
        <end position="1309"/>
    </location>
</feature>
<protein>
    <submittedName>
        <fullName evidence="3">Uncharacterized protein</fullName>
    </submittedName>
</protein>
<comment type="caution">
    <text evidence="3">The sequence shown here is derived from an EMBL/GenBank/DDBJ whole genome shotgun (WGS) entry which is preliminary data.</text>
</comment>
<feature type="chain" id="PRO_5030634285" evidence="2">
    <location>
        <begin position="38"/>
        <end position="3110"/>
    </location>
</feature>
<feature type="compositionally biased region" description="Gly residues" evidence="1">
    <location>
        <begin position="1287"/>
        <end position="1304"/>
    </location>
</feature>
<evidence type="ECO:0000256" key="2">
    <source>
        <dbReference type="SAM" id="SignalP"/>
    </source>
</evidence>
<evidence type="ECO:0000313" key="4">
    <source>
        <dbReference type="Proteomes" id="UP000537161"/>
    </source>
</evidence>
<accession>A0A7W9ESB0</accession>
<feature type="signal peptide" evidence="2">
    <location>
        <begin position="1"/>
        <end position="37"/>
    </location>
</feature>
<keyword evidence="2" id="KW-0732">Signal</keyword>
<reference evidence="3 4" key="1">
    <citation type="submission" date="2020-08" db="EMBL/GenBank/DDBJ databases">
        <title>Genomic Encyclopedia of Type Strains, Phase IV (KMG-IV): sequencing the most valuable type-strain genomes for metagenomic binning, comparative biology and taxonomic classification.</title>
        <authorList>
            <person name="Goeker M."/>
        </authorList>
    </citation>
    <scope>NUCLEOTIDE SEQUENCE [LARGE SCALE GENOMIC DNA]</scope>
    <source>
        <strain evidence="3 4">DSM 27163</strain>
    </source>
</reference>
<dbReference type="RefSeq" id="WP_184098442.1">
    <property type="nucleotide sequence ID" value="NZ_JACIJH010000007.1"/>
</dbReference>
<dbReference type="Gene3D" id="2.160.20.10">
    <property type="entry name" value="Single-stranded right-handed beta-helix, Pectin lyase-like"/>
    <property type="match status" value="1"/>
</dbReference>
<proteinExistence type="predicted"/>
<feature type="region of interest" description="Disordered" evidence="1">
    <location>
        <begin position="3085"/>
        <end position="3110"/>
    </location>
</feature>
<evidence type="ECO:0000313" key="3">
    <source>
        <dbReference type="EMBL" id="MBB5706995.1"/>
    </source>
</evidence>